<organism evidence="3 4">
    <name type="scientific">Tumebacillus permanentifrigoris</name>
    <dbReference type="NCBI Taxonomy" id="378543"/>
    <lineage>
        <taxon>Bacteria</taxon>
        <taxon>Bacillati</taxon>
        <taxon>Bacillota</taxon>
        <taxon>Bacilli</taxon>
        <taxon>Bacillales</taxon>
        <taxon>Alicyclobacillaceae</taxon>
        <taxon>Tumebacillus</taxon>
    </lineage>
</organism>
<dbReference type="OrthoDB" id="129626at2"/>
<accession>A0A316D5S6</accession>
<keyword evidence="1" id="KW-1133">Transmembrane helix</keyword>
<evidence type="ECO:0000259" key="2">
    <source>
        <dbReference type="Pfam" id="PF14242"/>
    </source>
</evidence>
<keyword evidence="1" id="KW-0472">Membrane</keyword>
<keyword evidence="4" id="KW-1185">Reference proteome</keyword>
<protein>
    <submittedName>
        <fullName evidence="3">Uncharacterized protein DUF4342</fullName>
    </submittedName>
</protein>
<dbReference type="EMBL" id="QGGL01000015">
    <property type="protein sequence ID" value="PWK08413.1"/>
    <property type="molecule type" value="Genomic_DNA"/>
</dbReference>
<feature type="domain" description="DUF4342" evidence="2">
    <location>
        <begin position="53"/>
        <end position="123"/>
    </location>
</feature>
<proteinExistence type="predicted"/>
<sequence length="165" mass="18100">MAQPTLEKIDILRQRCDISYAAACAVLERNNGNVVQALIEMESTDGKPDLMEQVEERMTVMGHDLWDKIQDLVRSGQTTKIRVMKGGRTVLTIPTAVGAVTAMLFPYVTLAATVAAMAGKYVLVWDKRQPSSTGREVNTGHAPGVMNVHHEEVVATPCELQTVQH</sequence>
<reference evidence="3 4" key="1">
    <citation type="submission" date="2018-05" db="EMBL/GenBank/DDBJ databases">
        <title>Genomic Encyclopedia of Type Strains, Phase IV (KMG-IV): sequencing the most valuable type-strain genomes for metagenomic binning, comparative biology and taxonomic classification.</title>
        <authorList>
            <person name="Goeker M."/>
        </authorList>
    </citation>
    <scope>NUCLEOTIDE SEQUENCE [LARGE SCALE GENOMIC DNA]</scope>
    <source>
        <strain evidence="3 4">DSM 18773</strain>
    </source>
</reference>
<keyword evidence="1" id="KW-0812">Transmembrane</keyword>
<dbReference type="RefSeq" id="WP_109690376.1">
    <property type="nucleotide sequence ID" value="NZ_QGGL01000015.1"/>
</dbReference>
<dbReference type="AlphaFoldDB" id="A0A316D5S6"/>
<gene>
    <name evidence="3" type="ORF">C7459_11565</name>
</gene>
<evidence type="ECO:0000313" key="3">
    <source>
        <dbReference type="EMBL" id="PWK08413.1"/>
    </source>
</evidence>
<dbReference type="Pfam" id="PF14242">
    <property type="entry name" value="DUF4342"/>
    <property type="match status" value="1"/>
</dbReference>
<comment type="caution">
    <text evidence="3">The sequence shown here is derived from an EMBL/GenBank/DDBJ whole genome shotgun (WGS) entry which is preliminary data.</text>
</comment>
<dbReference type="InterPro" id="IPR025642">
    <property type="entry name" value="DUF4342"/>
</dbReference>
<dbReference type="CDD" id="cd14360">
    <property type="entry name" value="UBA_NAC_like_bac"/>
    <property type="match status" value="1"/>
</dbReference>
<evidence type="ECO:0000313" key="4">
    <source>
        <dbReference type="Proteomes" id="UP000245634"/>
    </source>
</evidence>
<feature type="transmembrane region" description="Helical" evidence="1">
    <location>
        <begin position="90"/>
        <end position="118"/>
    </location>
</feature>
<evidence type="ECO:0000256" key="1">
    <source>
        <dbReference type="SAM" id="Phobius"/>
    </source>
</evidence>
<name>A0A316D5S6_9BACL</name>
<dbReference type="Proteomes" id="UP000245634">
    <property type="component" value="Unassembled WGS sequence"/>
</dbReference>